<evidence type="ECO:0000259" key="2">
    <source>
        <dbReference type="Pfam" id="PF00857"/>
    </source>
</evidence>
<protein>
    <recommendedName>
        <fullName evidence="2">Isochorismatase-like domain-containing protein</fullName>
    </recommendedName>
</protein>
<dbReference type="Pfam" id="PF00857">
    <property type="entry name" value="Isochorismatase"/>
    <property type="match status" value="1"/>
</dbReference>
<name>A0A382A7P8_9ZZZZ</name>
<dbReference type="InterPro" id="IPR000868">
    <property type="entry name" value="Isochorismatase-like_dom"/>
</dbReference>
<dbReference type="Gene3D" id="3.40.50.850">
    <property type="entry name" value="Isochorismatase-like"/>
    <property type="match status" value="1"/>
</dbReference>
<dbReference type="PANTHER" id="PTHR43540">
    <property type="entry name" value="PEROXYUREIDOACRYLATE/UREIDOACRYLATE AMIDOHYDROLASE-RELATED"/>
    <property type="match status" value="1"/>
</dbReference>
<sequence length="198" mass="21383">MSKLNLDTASTALLLMDCQEGIVGALNPDQRSALMTSLQQTRVAARNSGIPIIYVVIGFRDGHQEIGEKGWFTSVKESRRMIIGSQEAAICIELSPLPGDLIVTKKRMSGFTGSDLEQILRGLSIQTLVLCGVSSVGVVESTARHAIDMDYNIIILKDGCADRDELANDAALTHVLPRIATVIDSETFLDAINLIPES</sequence>
<dbReference type="CDD" id="cd00431">
    <property type="entry name" value="cysteine_hydrolases"/>
    <property type="match status" value="1"/>
</dbReference>
<evidence type="ECO:0000313" key="3">
    <source>
        <dbReference type="EMBL" id="SVA97434.1"/>
    </source>
</evidence>
<keyword evidence="1" id="KW-0378">Hydrolase</keyword>
<dbReference type="InterPro" id="IPR036380">
    <property type="entry name" value="Isochorismatase-like_sf"/>
</dbReference>
<proteinExistence type="predicted"/>
<reference evidence="3" key="1">
    <citation type="submission" date="2018-05" db="EMBL/GenBank/DDBJ databases">
        <authorList>
            <person name="Lanie J.A."/>
            <person name="Ng W.-L."/>
            <person name="Kazmierczak K.M."/>
            <person name="Andrzejewski T.M."/>
            <person name="Davidsen T.M."/>
            <person name="Wayne K.J."/>
            <person name="Tettelin H."/>
            <person name="Glass J.I."/>
            <person name="Rusch D."/>
            <person name="Podicherti R."/>
            <person name="Tsui H.-C.T."/>
            <person name="Winkler M.E."/>
        </authorList>
    </citation>
    <scope>NUCLEOTIDE SEQUENCE</scope>
</reference>
<feature type="domain" description="Isochorismatase-like" evidence="2">
    <location>
        <begin position="11"/>
        <end position="186"/>
    </location>
</feature>
<accession>A0A382A7P8</accession>
<dbReference type="SUPFAM" id="SSF52499">
    <property type="entry name" value="Isochorismatase-like hydrolases"/>
    <property type="match status" value="1"/>
</dbReference>
<dbReference type="InterPro" id="IPR050272">
    <property type="entry name" value="Isochorismatase-like_hydrls"/>
</dbReference>
<dbReference type="EMBL" id="UINC01024220">
    <property type="protein sequence ID" value="SVA97434.1"/>
    <property type="molecule type" value="Genomic_DNA"/>
</dbReference>
<gene>
    <name evidence="3" type="ORF">METZ01_LOCUS150288</name>
</gene>
<dbReference type="AlphaFoldDB" id="A0A382A7P8"/>
<organism evidence="3">
    <name type="scientific">marine metagenome</name>
    <dbReference type="NCBI Taxonomy" id="408172"/>
    <lineage>
        <taxon>unclassified sequences</taxon>
        <taxon>metagenomes</taxon>
        <taxon>ecological metagenomes</taxon>
    </lineage>
</organism>
<evidence type="ECO:0000256" key="1">
    <source>
        <dbReference type="ARBA" id="ARBA00022801"/>
    </source>
</evidence>
<dbReference type="GO" id="GO:0016787">
    <property type="term" value="F:hydrolase activity"/>
    <property type="evidence" value="ECO:0007669"/>
    <property type="project" value="UniProtKB-KW"/>
</dbReference>